<accession>A0A6M4MFF9</accession>
<dbReference type="Proteomes" id="UP000219285">
    <property type="component" value="Chromosome"/>
</dbReference>
<proteinExistence type="predicted"/>
<reference evidence="2" key="1">
    <citation type="submission" date="2014-12" db="EMBL/GenBank/DDBJ databases">
        <title>Complete genome sequence of a multi-drug resistant Klebsiella pneumoniae.</title>
        <authorList>
            <person name="Hua X."/>
            <person name="Chen Q."/>
            <person name="Li X."/>
            <person name="Feng Y."/>
            <person name="Ruan Z."/>
            <person name="Yu Y."/>
        </authorList>
    </citation>
    <scope>NUCLEOTIDE SEQUENCE [LARGE SCALE GENOMIC DNA]</scope>
    <source>
        <strain evidence="2">5.12</strain>
    </source>
</reference>
<dbReference type="AlphaFoldDB" id="A0A6M4MFF9"/>
<dbReference type="RefSeq" id="WP_075607793.1">
    <property type="nucleotide sequence ID" value="NZ_CP052766.1"/>
</dbReference>
<name>A0A6M4MFF9_9ALTE</name>
<keyword evidence="2" id="KW-1185">Reference proteome</keyword>
<reference evidence="1 2" key="2">
    <citation type="submission" date="2020-04" db="EMBL/GenBank/DDBJ databases">
        <title>Complete genome sequence of Alteromonas pelagimontana 5.12T.</title>
        <authorList>
            <person name="Sinha R.K."/>
            <person name="Krishnan K.P."/>
            <person name="Kurian J.P."/>
        </authorList>
    </citation>
    <scope>NUCLEOTIDE SEQUENCE [LARGE SCALE GENOMIC DNA]</scope>
    <source>
        <strain evidence="1 2">5.12</strain>
    </source>
</reference>
<gene>
    <name evidence="1" type="ORF">CA267_009000</name>
</gene>
<evidence type="ECO:0000313" key="2">
    <source>
        <dbReference type="Proteomes" id="UP000219285"/>
    </source>
</evidence>
<dbReference type="KEGG" id="apel:CA267_009000"/>
<dbReference type="EMBL" id="CP052766">
    <property type="protein sequence ID" value="QJR80906.1"/>
    <property type="molecule type" value="Genomic_DNA"/>
</dbReference>
<evidence type="ECO:0000313" key="1">
    <source>
        <dbReference type="EMBL" id="QJR80906.1"/>
    </source>
</evidence>
<organism evidence="1 2">
    <name type="scientific">Alteromonas pelagimontana</name>
    <dbReference type="NCBI Taxonomy" id="1858656"/>
    <lineage>
        <taxon>Bacteria</taxon>
        <taxon>Pseudomonadati</taxon>
        <taxon>Pseudomonadota</taxon>
        <taxon>Gammaproteobacteria</taxon>
        <taxon>Alteromonadales</taxon>
        <taxon>Alteromonadaceae</taxon>
        <taxon>Alteromonas/Salinimonas group</taxon>
        <taxon>Alteromonas</taxon>
    </lineage>
</organism>
<sequence length="152" mass="17024">MKTTFLCPGYWKWLQLHPNEARIHRLKVQEQAQQLQAEGNFRQAQDASGQAFEIAHAVILSPQELMADVKKTSEDFVAYGALAIYLAQSYVVTGNLIPALDLLGKAQEQLMALSPLFFTQPTISRLIQAIIHSLYEGSVHFEQQTMPSTAVH</sequence>
<protein>
    <submittedName>
        <fullName evidence="1">Uncharacterized protein</fullName>
    </submittedName>
</protein>
<dbReference type="OrthoDB" id="6334646at2"/>